<evidence type="ECO:0000313" key="3">
    <source>
        <dbReference type="EMBL" id="RJP21917.1"/>
    </source>
</evidence>
<protein>
    <submittedName>
        <fullName evidence="3">Polymer-forming cytoskeletal protein</fullName>
    </submittedName>
</protein>
<reference evidence="3 4" key="1">
    <citation type="journal article" date="2017" name="ISME J.">
        <title>Energy and carbon metabolisms in a deep terrestrial subsurface fluid microbial community.</title>
        <authorList>
            <person name="Momper L."/>
            <person name="Jungbluth S.P."/>
            <person name="Lee M.D."/>
            <person name="Amend J.P."/>
        </authorList>
    </citation>
    <scope>NUCLEOTIDE SEQUENCE [LARGE SCALE GENOMIC DNA]</scope>
    <source>
        <strain evidence="3">SURF_5</strain>
    </source>
</reference>
<organism evidence="3 4">
    <name type="scientific">Abyssobacteria bacterium (strain SURF_5)</name>
    <dbReference type="NCBI Taxonomy" id="2093360"/>
    <lineage>
        <taxon>Bacteria</taxon>
        <taxon>Pseudomonadati</taxon>
        <taxon>Candidatus Hydrogenedentota</taxon>
        <taxon>Candidatus Abyssobacteria</taxon>
    </lineage>
</organism>
<feature type="region of interest" description="Disordered" evidence="2">
    <location>
        <begin position="174"/>
        <end position="211"/>
    </location>
</feature>
<feature type="compositionally biased region" description="Low complexity" evidence="2">
    <location>
        <begin position="176"/>
        <end position="190"/>
    </location>
</feature>
<sequence length="211" mass="22801">MTNSSDSGFFHEWEQGETGEYQGGSQPPQEPHAQREPPMDIFGKKKPNSDNDHEKPIFPTRSPQMTTNTDKVDTIIGPGSLIKGDLHSRGTLRIDGNVEGNIRSDSTVIIGEKGMVKANVTAALVVIGGTVHGNVHGREKVEVLSTGRMYGDVTTAASKFVVAEGVIFEGRCTMNQGDGAKQPQQQQQGQRLPRPSEDKHEVSPAAKGEKN</sequence>
<dbReference type="Proteomes" id="UP000265882">
    <property type="component" value="Unassembled WGS sequence"/>
</dbReference>
<dbReference type="AlphaFoldDB" id="A0A3A4NN68"/>
<evidence type="ECO:0000313" key="4">
    <source>
        <dbReference type="Proteomes" id="UP000265882"/>
    </source>
</evidence>
<gene>
    <name evidence="3" type="ORF">C4520_08960</name>
</gene>
<feature type="compositionally biased region" description="Basic and acidic residues" evidence="2">
    <location>
        <begin position="194"/>
        <end position="211"/>
    </location>
</feature>
<evidence type="ECO:0000256" key="1">
    <source>
        <dbReference type="ARBA" id="ARBA00044755"/>
    </source>
</evidence>
<comment type="similarity">
    <text evidence="1">Belongs to the bactofilin family.</text>
</comment>
<accession>A0A3A4NN68</accession>
<feature type="region of interest" description="Disordered" evidence="2">
    <location>
        <begin position="1"/>
        <end position="71"/>
    </location>
</feature>
<dbReference type="InterPro" id="IPR007607">
    <property type="entry name" value="BacA/B"/>
</dbReference>
<dbReference type="PANTHER" id="PTHR35024:SF4">
    <property type="entry name" value="POLYMER-FORMING CYTOSKELETAL PROTEIN"/>
    <property type="match status" value="1"/>
</dbReference>
<name>A0A3A4NN68_ABYX5</name>
<evidence type="ECO:0000256" key="2">
    <source>
        <dbReference type="SAM" id="MobiDB-lite"/>
    </source>
</evidence>
<feature type="compositionally biased region" description="Basic and acidic residues" evidence="2">
    <location>
        <begin position="47"/>
        <end position="56"/>
    </location>
</feature>
<dbReference type="PANTHER" id="PTHR35024">
    <property type="entry name" value="HYPOTHETICAL CYTOSOLIC PROTEIN"/>
    <property type="match status" value="1"/>
</dbReference>
<dbReference type="Pfam" id="PF04519">
    <property type="entry name" value="Bactofilin"/>
    <property type="match status" value="1"/>
</dbReference>
<comment type="caution">
    <text evidence="3">The sequence shown here is derived from an EMBL/GenBank/DDBJ whole genome shotgun (WGS) entry which is preliminary data.</text>
</comment>
<dbReference type="EMBL" id="QZKU01000063">
    <property type="protein sequence ID" value="RJP21917.1"/>
    <property type="molecule type" value="Genomic_DNA"/>
</dbReference>
<proteinExistence type="inferred from homology"/>